<feature type="transmembrane region" description="Helical" evidence="10">
    <location>
        <begin position="27"/>
        <end position="48"/>
    </location>
</feature>
<evidence type="ECO:0000313" key="11">
    <source>
        <dbReference type="EMBL" id="AOR07200.1"/>
    </source>
</evidence>
<evidence type="ECO:0000256" key="6">
    <source>
        <dbReference type="ARBA" id="ARBA00022989"/>
    </source>
</evidence>
<evidence type="ECO:0000256" key="7">
    <source>
        <dbReference type="ARBA" id="ARBA00023027"/>
    </source>
</evidence>
<gene>
    <name evidence="11" type="primary">ND4L</name>
</gene>
<comment type="similarity">
    <text evidence="2">Belongs to the complex I subunit 4L family.</text>
</comment>
<feature type="transmembrane region" description="Helical" evidence="10">
    <location>
        <begin position="54"/>
        <end position="79"/>
    </location>
</feature>
<organism evidence="11">
    <name type="scientific">Mesenchytraeus antaeus</name>
    <dbReference type="NCBI Taxonomy" id="1797136"/>
    <lineage>
        <taxon>Eukaryota</taxon>
        <taxon>Metazoa</taxon>
        <taxon>Spiralia</taxon>
        <taxon>Lophotrochozoa</taxon>
        <taxon>Annelida</taxon>
        <taxon>Clitellata</taxon>
        <taxon>Oligochaeta</taxon>
        <taxon>Enchytraeida</taxon>
        <taxon>Enchytraeidae</taxon>
        <taxon>Mesenchytraeus</taxon>
    </lineage>
</organism>
<dbReference type="InterPro" id="IPR039428">
    <property type="entry name" value="NUOK/Mnh_C1-like"/>
</dbReference>
<accession>A0A286KAW5</accession>
<keyword evidence="6 10" id="KW-1133">Transmembrane helix</keyword>
<keyword evidence="5" id="KW-1278">Translocase</keyword>
<proteinExistence type="inferred from homology"/>
<sequence length="98" mass="10831">MNLSFIIFTQLSIYAMILALLMQRSHFLMSLLCLEGIMLSTVLFVPLMMYSSSILLPTISIIMLTFGACEASLGLSLLVKMSRSYGSDMMSSLSTNKC</sequence>
<dbReference type="Gene3D" id="1.10.287.3510">
    <property type="match status" value="1"/>
</dbReference>
<evidence type="ECO:0000256" key="2">
    <source>
        <dbReference type="ARBA" id="ARBA00010519"/>
    </source>
</evidence>
<dbReference type="AlphaFoldDB" id="A0A286KAW5"/>
<evidence type="ECO:0000256" key="1">
    <source>
        <dbReference type="ARBA" id="ARBA00004141"/>
    </source>
</evidence>
<name>A0A286KAW5_9ANNE</name>
<reference evidence="11" key="1">
    <citation type="journal article" date="2017" name="Proc. R. Soc. B">
        <title>Punctuated invasion of water, ice, snow and terrestrial ecozones by segmented worms (Oligochaeta: Enchytraeidae: Mesenchytraeus).</title>
        <authorList>
            <person name="Lang S.A."/>
            <person name="Saglam N."/>
            <person name="Kawash J."/>
            <person name="Shain D.H."/>
        </authorList>
    </citation>
    <scope>NUCLEOTIDE SEQUENCE</scope>
</reference>
<evidence type="ECO:0000256" key="3">
    <source>
        <dbReference type="ARBA" id="ARBA00016612"/>
    </source>
</evidence>
<evidence type="ECO:0000256" key="5">
    <source>
        <dbReference type="ARBA" id="ARBA00022967"/>
    </source>
</evidence>
<feature type="transmembrane region" description="Helical" evidence="10">
    <location>
        <begin position="6"/>
        <end position="22"/>
    </location>
</feature>
<keyword evidence="11" id="KW-0496">Mitochondrion</keyword>
<protein>
    <recommendedName>
        <fullName evidence="3">NADH-ubiquinone oxidoreductase chain 4L</fullName>
    </recommendedName>
    <alternativeName>
        <fullName evidence="9">NADH dehydrogenase subunit 4L</fullName>
    </alternativeName>
</protein>
<keyword evidence="4 10" id="KW-0812">Transmembrane</keyword>
<evidence type="ECO:0000256" key="10">
    <source>
        <dbReference type="SAM" id="Phobius"/>
    </source>
</evidence>
<keyword evidence="7" id="KW-0520">NAD</keyword>
<evidence type="ECO:0000256" key="4">
    <source>
        <dbReference type="ARBA" id="ARBA00022692"/>
    </source>
</evidence>
<dbReference type="Pfam" id="PF00420">
    <property type="entry name" value="Oxidored_q2"/>
    <property type="match status" value="1"/>
</dbReference>
<evidence type="ECO:0000256" key="9">
    <source>
        <dbReference type="ARBA" id="ARBA00031586"/>
    </source>
</evidence>
<comment type="subcellular location">
    <subcellularLocation>
        <location evidence="1">Membrane</location>
        <topology evidence="1">Multi-pass membrane protein</topology>
    </subcellularLocation>
</comment>
<keyword evidence="8 10" id="KW-0472">Membrane</keyword>
<geneLocation type="mitochondrion" evidence="11"/>
<evidence type="ECO:0000256" key="8">
    <source>
        <dbReference type="ARBA" id="ARBA00023136"/>
    </source>
</evidence>
<dbReference type="EMBL" id="KU728903">
    <property type="protein sequence ID" value="AOR07200.1"/>
    <property type="molecule type" value="Genomic_DNA"/>
</dbReference>
<dbReference type="GO" id="GO:0016020">
    <property type="term" value="C:membrane"/>
    <property type="evidence" value="ECO:0007669"/>
    <property type="project" value="UniProtKB-SubCell"/>
</dbReference>